<reference evidence="1" key="1">
    <citation type="journal article" date="2014" name="Front. Microbiol.">
        <title>High frequency of phylogenetically diverse reductive dehalogenase-homologous genes in deep subseafloor sedimentary metagenomes.</title>
        <authorList>
            <person name="Kawai M."/>
            <person name="Futagami T."/>
            <person name="Toyoda A."/>
            <person name="Takaki Y."/>
            <person name="Nishi S."/>
            <person name="Hori S."/>
            <person name="Arai W."/>
            <person name="Tsubouchi T."/>
            <person name="Morono Y."/>
            <person name="Uchiyama I."/>
            <person name="Ito T."/>
            <person name="Fujiyama A."/>
            <person name="Inagaki F."/>
            <person name="Takami H."/>
        </authorList>
    </citation>
    <scope>NUCLEOTIDE SEQUENCE</scope>
    <source>
        <strain evidence="1">Expedition CK06-06</strain>
    </source>
</reference>
<gene>
    <name evidence="1" type="ORF">S01H1_41125</name>
</gene>
<dbReference type="NCBIfam" id="TIGR04138">
    <property type="entry name" value="Plancto_Ver_chp"/>
    <property type="match status" value="1"/>
</dbReference>
<evidence type="ECO:0000313" key="1">
    <source>
        <dbReference type="EMBL" id="GAG11390.1"/>
    </source>
</evidence>
<name>X0UZX9_9ZZZZ</name>
<feature type="non-terminal residue" evidence="1">
    <location>
        <position position="119"/>
    </location>
</feature>
<dbReference type="AlphaFoldDB" id="X0UZX9"/>
<protein>
    <submittedName>
        <fullName evidence="1">Uncharacterized protein</fullName>
    </submittedName>
</protein>
<comment type="caution">
    <text evidence="1">The sequence shown here is derived from an EMBL/GenBank/DDBJ whole genome shotgun (WGS) entry which is preliminary data.</text>
</comment>
<organism evidence="1">
    <name type="scientific">marine sediment metagenome</name>
    <dbReference type="NCBI Taxonomy" id="412755"/>
    <lineage>
        <taxon>unclassified sequences</taxon>
        <taxon>metagenomes</taxon>
        <taxon>ecological metagenomes</taxon>
    </lineage>
</organism>
<accession>X0UZX9</accession>
<sequence length="119" mass="13433">MSDPTDKSMQQVILEDGRYPPGAYGFLHEGLMKAVEEVHGTEGTLGAHKHVSGQELCRSLRDLATERWGQLARTVLAKWNIHATIDFGNMVFVLVNANFMWATEADSVEDFRDVYDFDE</sequence>
<proteinExistence type="predicted"/>
<dbReference type="InterPro" id="IPR026406">
    <property type="entry name" value="Ver/Plancto_CHP"/>
</dbReference>
<dbReference type="EMBL" id="BARS01026063">
    <property type="protein sequence ID" value="GAG11390.1"/>
    <property type="molecule type" value="Genomic_DNA"/>
</dbReference>